<evidence type="ECO:0000313" key="1">
    <source>
        <dbReference type="EMBL" id="KAJ8644369.1"/>
    </source>
</evidence>
<accession>A0ACC2MG98</accession>
<sequence length="205" mass="23885">MLRRETKQRMAARKSEEGRWREMERWAYVKMDMRVVMDGGEMGAWEEDDGGRWVLRGGAVSMLRRETKQRMARRKSEEGRWREMERWAYVKMDMRVVMDGGEMGAWEEDDGGRWVLSLGDEREERQREMAMGNLKAMGSYGRGWRWAGGIKEMGCGMKEMGDSEPETEDDRSRSGVHRFSPEKTEVPGLPSSLGFLICSACRHRN</sequence>
<proteinExistence type="predicted"/>
<reference evidence="1 2" key="1">
    <citation type="journal article" date="2022" name="Hortic Res">
        <title>A haplotype resolved chromosomal level avocado genome allows analysis of novel avocado genes.</title>
        <authorList>
            <person name="Nath O."/>
            <person name="Fletcher S.J."/>
            <person name="Hayward A."/>
            <person name="Shaw L.M."/>
            <person name="Masouleh A.K."/>
            <person name="Furtado A."/>
            <person name="Henry R.J."/>
            <person name="Mitter N."/>
        </authorList>
    </citation>
    <scope>NUCLEOTIDE SEQUENCE [LARGE SCALE GENOMIC DNA]</scope>
    <source>
        <strain evidence="2">cv. Hass</strain>
    </source>
</reference>
<gene>
    <name evidence="1" type="ORF">MRB53_006117</name>
</gene>
<comment type="caution">
    <text evidence="1">The sequence shown here is derived from an EMBL/GenBank/DDBJ whole genome shotgun (WGS) entry which is preliminary data.</text>
</comment>
<dbReference type="EMBL" id="CM056810">
    <property type="protein sequence ID" value="KAJ8644369.1"/>
    <property type="molecule type" value="Genomic_DNA"/>
</dbReference>
<protein>
    <submittedName>
        <fullName evidence="1">Uncharacterized protein</fullName>
    </submittedName>
</protein>
<dbReference type="Proteomes" id="UP001234297">
    <property type="component" value="Chromosome 2"/>
</dbReference>
<organism evidence="1 2">
    <name type="scientific">Persea americana</name>
    <name type="common">Avocado</name>
    <dbReference type="NCBI Taxonomy" id="3435"/>
    <lineage>
        <taxon>Eukaryota</taxon>
        <taxon>Viridiplantae</taxon>
        <taxon>Streptophyta</taxon>
        <taxon>Embryophyta</taxon>
        <taxon>Tracheophyta</taxon>
        <taxon>Spermatophyta</taxon>
        <taxon>Magnoliopsida</taxon>
        <taxon>Magnoliidae</taxon>
        <taxon>Laurales</taxon>
        <taxon>Lauraceae</taxon>
        <taxon>Persea</taxon>
    </lineage>
</organism>
<name>A0ACC2MG98_PERAE</name>
<keyword evidence="2" id="KW-1185">Reference proteome</keyword>
<evidence type="ECO:0000313" key="2">
    <source>
        <dbReference type="Proteomes" id="UP001234297"/>
    </source>
</evidence>